<evidence type="ECO:0000313" key="2">
    <source>
        <dbReference type="Proteomes" id="UP000182544"/>
    </source>
</evidence>
<dbReference type="Proteomes" id="UP000182544">
    <property type="component" value="Unassembled WGS sequence"/>
</dbReference>
<proteinExistence type="predicted"/>
<dbReference type="Pfam" id="PF15892">
    <property type="entry name" value="BNR_4"/>
    <property type="match status" value="1"/>
</dbReference>
<gene>
    <name evidence="1" type="ORF">SAMN05428642_103544</name>
</gene>
<dbReference type="OrthoDB" id="223410at2"/>
<keyword evidence="2" id="KW-1185">Reference proteome</keyword>
<organism evidence="1 2">
    <name type="scientific">Flaviramulus basaltis</name>
    <dbReference type="NCBI Taxonomy" id="369401"/>
    <lineage>
        <taxon>Bacteria</taxon>
        <taxon>Pseudomonadati</taxon>
        <taxon>Bacteroidota</taxon>
        <taxon>Flavobacteriia</taxon>
        <taxon>Flavobacteriales</taxon>
        <taxon>Flavobacteriaceae</taxon>
        <taxon>Flaviramulus</taxon>
    </lineage>
</organism>
<protein>
    <submittedName>
        <fullName evidence="1">BNR repeat-containing family member</fullName>
    </submittedName>
</protein>
<reference evidence="1 2" key="1">
    <citation type="submission" date="2016-10" db="EMBL/GenBank/DDBJ databases">
        <authorList>
            <person name="de Groot N.N."/>
        </authorList>
    </citation>
    <scope>NUCLEOTIDE SEQUENCE [LARGE SCALE GENOMIC DNA]</scope>
    <source>
        <strain evidence="1 2">DSM 18180</strain>
    </source>
</reference>
<accession>A0A1K2INW0</accession>
<sequence length="442" mass="51024">MVKHFNLYFKNKIFNCICIMFFVLGCSTVKIEKTDIGYGWANNSVNTVKFRKNALTTHNEYQFIAYYDENSYLILGKRKINTKKWEIFKTSYKGNTKDAHNDISIAIDGDGFLHVCWDQHDSKLRYVKGKSPLSIKIGEEEPMTGKEELKVTYPEFYNLANGGLLFFYRSGASGRGNMVINSYDIKSKKWIQIQENLLDGEDKRSAYWQACIDAKGIIHLSWVWRESWDVSTNHDLCYARSKDGGITWEKSTNEKHILPITASTAEYAWRIPQNSSLINQTAMTVDKHGNPFIVSYWSENKTPQYQIVYLDDGKWMKSNTGFRKTSFYLGGGGTKQIPISRPDIFIDDNGTHSSLYIIFRDEERGNKISLAYSNLNEKSNWKITDLTKLSVGQWEPNYDINLWNKNHKLCVFLQKVTQVDGEGLEDVKPTMIQVLELNKLPK</sequence>
<dbReference type="CDD" id="cd15482">
    <property type="entry name" value="Sialidase_non-viral"/>
    <property type="match status" value="1"/>
</dbReference>
<evidence type="ECO:0000313" key="1">
    <source>
        <dbReference type="EMBL" id="SFZ94063.1"/>
    </source>
</evidence>
<dbReference type="EMBL" id="FPKV01000003">
    <property type="protein sequence ID" value="SFZ94063.1"/>
    <property type="molecule type" value="Genomic_DNA"/>
</dbReference>
<dbReference type="SUPFAM" id="SSF50939">
    <property type="entry name" value="Sialidases"/>
    <property type="match status" value="1"/>
</dbReference>
<dbReference type="InterPro" id="IPR036278">
    <property type="entry name" value="Sialidase_sf"/>
</dbReference>
<dbReference type="AlphaFoldDB" id="A0A1K2INW0"/>
<dbReference type="STRING" id="369401.SAMN05428642_103544"/>
<dbReference type="PROSITE" id="PS51257">
    <property type="entry name" value="PROKAR_LIPOPROTEIN"/>
    <property type="match status" value="1"/>
</dbReference>
<name>A0A1K2INW0_9FLAO</name>